<evidence type="ECO:0000313" key="1">
    <source>
        <dbReference type="EMBL" id="CAB3985833.1"/>
    </source>
</evidence>
<name>A0A6S7G5I5_PARCT</name>
<proteinExistence type="predicted"/>
<dbReference type="AlphaFoldDB" id="A0A6S7G5I5"/>
<dbReference type="Proteomes" id="UP001152795">
    <property type="component" value="Unassembled WGS sequence"/>
</dbReference>
<keyword evidence="2" id="KW-1185">Reference proteome</keyword>
<comment type="caution">
    <text evidence="1">The sequence shown here is derived from an EMBL/GenBank/DDBJ whole genome shotgun (WGS) entry which is preliminary data.</text>
</comment>
<dbReference type="EMBL" id="CACRXK020000929">
    <property type="protein sequence ID" value="CAB3985833.1"/>
    <property type="molecule type" value="Genomic_DNA"/>
</dbReference>
<gene>
    <name evidence="1" type="ORF">PACLA_8A055291</name>
</gene>
<sequence length="154" mass="17792">MAHNNFTILRPSSLDEKPEKFVCKLCGTKKGEICNKLIHEIAEKSKLYCDICGAFEGKECDAVTHKLFEERAKLKNCNICGVLKHLPGIKEKHDKWYAELWSPNYVDASQAWNNYVIRPETDNLVEDTDLKEKDDAEDGDYPVEAYIEIYQCTW</sequence>
<organism evidence="1 2">
    <name type="scientific">Paramuricea clavata</name>
    <name type="common">Red gorgonian</name>
    <name type="synonym">Violescent sea-whip</name>
    <dbReference type="NCBI Taxonomy" id="317549"/>
    <lineage>
        <taxon>Eukaryota</taxon>
        <taxon>Metazoa</taxon>
        <taxon>Cnidaria</taxon>
        <taxon>Anthozoa</taxon>
        <taxon>Octocorallia</taxon>
        <taxon>Malacalcyonacea</taxon>
        <taxon>Plexauridae</taxon>
        <taxon>Paramuricea</taxon>
    </lineage>
</organism>
<protein>
    <submittedName>
        <fullName evidence="1">Uncharacterized protein</fullName>
    </submittedName>
</protein>
<evidence type="ECO:0000313" key="2">
    <source>
        <dbReference type="Proteomes" id="UP001152795"/>
    </source>
</evidence>
<reference evidence="1" key="1">
    <citation type="submission" date="2020-04" db="EMBL/GenBank/DDBJ databases">
        <authorList>
            <person name="Alioto T."/>
            <person name="Alioto T."/>
            <person name="Gomez Garrido J."/>
        </authorList>
    </citation>
    <scope>NUCLEOTIDE SEQUENCE</scope>
    <source>
        <strain evidence="1">A484AB</strain>
    </source>
</reference>
<accession>A0A6S7G5I5</accession>